<protein>
    <submittedName>
        <fullName evidence="2">Uncharacterized protein</fullName>
    </submittedName>
</protein>
<reference evidence="2" key="1">
    <citation type="journal article" date="2019" name="bioRxiv">
        <title>The Genome of the Zebra Mussel, Dreissena polymorpha: A Resource for Invasive Species Research.</title>
        <authorList>
            <person name="McCartney M.A."/>
            <person name="Auch B."/>
            <person name="Kono T."/>
            <person name="Mallez S."/>
            <person name="Zhang Y."/>
            <person name="Obille A."/>
            <person name="Becker A."/>
            <person name="Abrahante J.E."/>
            <person name="Garbe J."/>
            <person name="Badalamenti J.P."/>
            <person name="Herman A."/>
            <person name="Mangelson H."/>
            <person name="Liachko I."/>
            <person name="Sullivan S."/>
            <person name="Sone E.D."/>
            <person name="Koren S."/>
            <person name="Silverstein K.A.T."/>
            <person name="Beckman K.B."/>
            <person name="Gohl D.M."/>
        </authorList>
    </citation>
    <scope>NUCLEOTIDE SEQUENCE</scope>
    <source>
        <strain evidence="2">Duluth1</strain>
        <tissue evidence="2">Whole animal</tissue>
    </source>
</reference>
<proteinExistence type="predicted"/>
<dbReference type="Proteomes" id="UP000828390">
    <property type="component" value="Unassembled WGS sequence"/>
</dbReference>
<feature type="compositionally biased region" description="Low complexity" evidence="1">
    <location>
        <begin position="12"/>
        <end position="27"/>
    </location>
</feature>
<feature type="region of interest" description="Disordered" evidence="1">
    <location>
        <begin position="1"/>
        <end position="40"/>
    </location>
</feature>
<accession>A0A9D4R951</accession>
<feature type="compositionally biased region" description="Basic residues" evidence="1">
    <location>
        <begin position="30"/>
        <end position="39"/>
    </location>
</feature>
<comment type="caution">
    <text evidence="2">The sequence shown here is derived from an EMBL/GenBank/DDBJ whole genome shotgun (WGS) entry which is preliminary data.</text>
</comment>
<dbReference type="AlphaFoldDB" id="A0A9D4R951"/>
<sequence length="52" mass="5565">MRSQIATYGQATKGSGTTTGTAPLTGTNRARNRGSKRSWRVSQLCSKMLFGS</sequence>
<organism evidence="2 3">
    <name type="scientific">Dreissena polymorpha</name>
    <name type="common">Zebra mussel</name>
    <name type="synonym">Mytilus polymorpha</name>
    <dbReference type="NCBI Taxonomy" id="45954"/>
    <lineage>
        <taxon>Eukaryota</taxon>
        <taxon>Metazoa</taxon>
        <taxon>Spiralia</taxon>
        <taxon>Lophotrochozoa</taxon>
        <taxon>Mollusca</taxon>
        <taxon>Bivalvia</taxon>
        <taxon>Autobranchia</taxon>
        <taxon>Heteroconchia</taxon>
        <taxon>Euheterodonta</taxon>
        <taxon>Imparidentia</taxon>
        <taxon>Neoheterodontei</taxon>
        <taxon>Myida</taxon>
        <taxon>Dreissenoidea</taxon>
        <taxon>Dreissenidae</taxon>
        <taxon>Dreissena</taxon>
    </lineage>
</organism>
<evidence type="ECO:0000313" key="3">
    <source>
        <dbReference type="Proteomes" id="UP000828390"/>
    </source>
</evidence>
<feature type="compositionally biased region" description="Polar residues" evidence="1">
    <location>
        <begin position="1"/>
        <end position="10"/>
    </location>
</feature>
<reference evidence="2" key="2">
    <citation type="submission" date="2020-11" db="EMBL/GenBank/DDBJ databases">
        <authorList>
            <person name="McCartney M.A."/>
            <person name="Auch B."/>
            <person name="Kono T."/>
            <person name="Mallez S."/>
            <person name="Becker A."/>
            <person name="Gohl D.M."/>
            <person name="Silverstein K.A.T."/>
            <person name="Koren S."/>
            <person name="Bechman K.B."/>
            <person name="Herman A."/>
            <person name="Abrahante J.E."/>
            <person name="Garbe J."/>
        </authorList>
    </citation>
    <scope>NUCLEOTIDE SEQUENCE</scope>
    <source>
        <strain evidence="2">Duluth1</strain>
        <tissue evidence="2">Whole animal</tissue>
    </source>
</reference>
<evidence type="ECO:0000256" key="1">
    <source>
        <dbReference type="SAM" id="MobiDB-lite"/>
    </source>
</evidence>
<keyword evidence="3" id="KW-1185">Reference proteome</keyword>
<dbReference type="EMBL" id="JAIWYP010000003">
    <property type="protein sequence ID" value="KAH3857790.1"/>
    <property type="molecule type" value="Genomic_DNA"/>
</dbReference>
<name>A0A9D4R951_DREPO</name>
<evidence type="ECO:0000313" key="2">
    <source>
        <dbReference type="EMBL" id="KAH3857790.1"/>
    </source>
</evidence>
<gene>
    <name evidence="2" type="ORF">DPMN_100405</name>
</gene>